<dbReference type="Proteomes" id="UP001189624">
    <property type="component" value="Chromosome 9"/>
</dbReference>
<reference evidence="1" key="1">
    <citation type="submission" date="2023-10" db="EMBL/GenBank/DDBJ databases">
        <authorList>
            <person name="Domelevo Entfellner J.-B."/>
        </authorList>
    </citation>
    <scope>NUCLEOTIDE SEQUENCE</scope>
</reference>
<dbReference type="Gramene" id="rna-AYBTSS11_LOCUS27983">
    <property type="protein sequence ID" value="CAJ1975857.1"/>
    <property type="gene ID" value="gene-AYBTSS11_LOCUS27983"/>
</dbReference>
<name>A0AA86TR85_9FABA</name>
<accession>A0AA86TR85</accession>
<sequence length="169" mass="18929">MKRITRKRHVNELIIVHHHLHAMQMHKVRVFRDFSCGLPSGIFGNYCTIMPPALSDPLSATAASSGAVLQRSAPEKLRFEGLRGLRWRINLGVLPCSTSTSIDDLRRVTANCRRRYAGLRRRLLVEPHVPKDGTNSPNLVIDNPLSLNPGKSEFFSLYLSAFLGVKSLT</sequence>
<dbReference type="AlphaFoldDB" id="A0AA86TR85"/>
<organism evidence="1 2">
    <name type="scientific">Sphenostylis stenocarpa</name>
    <dbReference type="NCBI Taxonomy" id="92480"/>
    <lineage>
        <taxon>Eukaryota</taxon>
        <taxon>Viridiplantae</taxon>
        <taxon>Streptophyta</taxon>
        <taxon>Embryophyta</taxon>
        <taxon>Tracheophyta</taxon>
        <taxon>Spermatophyta</taxon>
        <taxon>Magnoliopsida</taxon>
        <taxon>eudicotyledons</taxon>
        <taxon>Gunneridae</taxon>
        <taxon>Pentapetalae</taxon>
        <taxon>rosids</taxon>
        <taxon>fabids</taxon>
        <taxon>Fabales</taxon>
        <taxon>Fabaceae</taxon>
        <taxon>Papilionoideae</taxon>
        <taxon>50 kb inversion clade</taxon>
        <taxon>NPAAA clade</taxon>
        <taxon>indigoferoid/millettioid clade</taxon>
        <taxon>Phaseoleae</taxon>
        <taxon>Sphenostylis</taxon>
    </lineage>
</organism>
<keyword evidence="2" id="KW-1185">Reference proteome</keyword>
<evidence type="ECO:0000313" key="2">
    <source>
        <dbReference type="Proteomes" id="UP001189624"/>
    </source>
</evidence>
<evidence type="ECO:0000313" key="1">
    <source>
        <dbReference type="EMBL" id="CAJ1975857.1"/>
    </source>
</evidence>
<dbReference type="EMBL" id="OY731406">
    <property type="protein sequence ID" value="CAJ1975857.1"/>
    <property type="molecule type" value="Genomic_DNA"/>
</dbReference>
<proteinExistence type="predicted"/>
<gene>
    <name evidence="1" type="ORF">AYBTSS11_LOCUS27983</name>
</gene>
<protein>
    <submittedName>
        <fullName evidence="1">Uncharacterized protein</fullName>
    </submittedName>
</protein>